<evidence type="ECO:0000313" key="7">
    <source>
        <dbReference type="EMBL" id="MFD1180607.1"/>
    </source>
</evidence>
<accession>A0ABW3S737</accession>
<feature type="chain" id="PRO_5046793613" evidence="4">
    <location>
        <begin position="34"/>
        <end position="820"/>
    </location>
</feature>
<reference evidence="8" key="1">
    <citation type="journal article" date="2019" name="Int. J. Syst. Evol. Microbiol.">
        <title>The Global Catalogue of Microorganisms (GCM) 10K type strain sequencing project: providing services to taxonomists for standard genome sequencing and annotation.</title>
        <authorList>
            <consortium name="The Broad Institute Genomics Platform"/>
            <consortium name="The Broad Institute Genome Sequencing Center for Infectious Disease"/>
            <person name="Wu L."/>
            <person name="Ma J."/>
        </authorList>
    </citation>
    <scope>NUCLEOTIDE SEQUENCE [LARGE SCALE GENOMIC DNA]</scope>
    <source>
        <strain evidence="8">CCUG 48216</strain>
    </source>
</reference>
<evidence type="ECO:0000259" key="5">
    <source>
        <dbReference type="Pfam" id="PF03422"/>
    </source>
</evidence>
<evidence type="ECO:0000256" key="4">
    <source>
        <dbReference type="SAM" id="SignalP"/>
    </source>
</evidence>
<organism evidence="7 8">
    <name type="scientific">Paenibacillus timonensis</name>
    <dbReference type="NCBI Taxonomy" id="225915"/>
    <lineage>
        <taxon>Bacteria</taxon>
        <taxon>Bacillati</taxon>
        <taxon>Bacillota</taxon>
        <taxon>Bacilli</taxon>
        <taxon>Bacillales</taxon>
        <taxon>Paenibacillaceae</taxon>
        <taxon>Paenibacillus</taxon>
    </lineage>
</organism>
<feature type="signal peptide" evidence="4">
    <location>
        <begin position="1"/>
        <end position="33"/>
    </location>
</feature>
<dbReference type="Proteomes" id="UP001597211">
    <property type="component" value="Unassembled WGS sequence"/>
</dbReference>
<dbReference type="SUPFAM" id="SSF75005">
    <property type="entry name" value="Arabinanase/levansucrase/invertase"/>
    <property type="match status" value="1"/>
</dbReference>
<dbReference type="Gene3D" id="2.115.10.20">
    <property type="entry name" value="Glycosyl hydrolase domain, family 43"/>
    <property type="match status" value="1"/>
</dbReference>
<dbReference type="InterPro" id="IPR008979">
    <property type="entry name" value="Galactose-bd-like_sf"/>
</dbReference>
<keyword evidence="2" id="KW-0378">Hydrolase</keyword>
<dbReference type="InterPro" id="IPR006710">
    <property type="entry name" value="Glyco_hydro_43"/>
</dbReference>
<dbReference type="Gene3D" id="2.60.120.560">
    <property type="entry name" value="Exo-inulinase, domain 1"/>
    <property type="match status" value="2"/>
</dbReference>
<dbReference type="Pfam" id="PF04616">
    <property type="entry name" value="Glyco_hydro_43"/>
    <property type="match status" value="1"/>
</dbReference>
<dbReference type="InterPro" id="IPR010496">
    <property type="entry name" value="AL/BT2_dom"/>
</dbReference>
<comment type="similarity">
    <text evidence="1">Belongs to the glycosyl hydrolase 43 family.</text>
</comment>
<gene>
    <name evidence="7" type="ORF">ACFQ2Z_04495</name>
</gene>
<keyword evidence="4" id="KW-0732">Signal</keyword>
<dbReference type="EMBL" id="JBHTKZ010000004">
    <property type="protein sequence ID" value="MFD1180607.1"/>
    <property type="molecule type" value="Genomic_DNA"/>
</dbReference>
<dbReference type="RefSeq" id="WP_240267715.1">
    <property type="nucleotide sequence ID" value="NZ_JAKSXN010000004.1"/>
</dbReference>
<comment type="caution">
    <text evidence="7">The sequence shown here is derived from an EMBL/GenBank/DDBJ whole genome shotgun (WGS) entry which is preliminary data.</text>
</comment>
<sequence length="820" mass="90621">MDHLPGRRKKFTLAALCTAVCLALILGSCSSNEGVKVKLYSDQDPTYQNPFTLPEEWEDYGIGDPYILRHDGKYYLYCSTKDFRAGIKGWSSEDLIHWTPEGLVTEDPITTGAYAPEVVYWNGYFYMYTSPAGNGHYVLRSDSPTGPFEVQTENLGLSIDGSVFIDDNGAWYFTHAGDQGIVIHPMTDPYTIDIGSTTNAYLGGWTEGSTIIKRNGTYYMTYTGNHVFSKGYRINYAVAHDDPTSAYQVPDNNPLIIHTSGSFVGLGHSSSFVGPDLDSYYMVYHNLVGHSAEGPPVRQMDIDRIVFNGDRMEVLGPTNSAQPVPKLADFQSRLDQPEAKANWDVETLPDGTKRWLSKVETNDGFTAEYNLSLVQPVDDEQAYVEAIFSYTDSENYWSTRLTPASGELSVVQVNEGQVEQVGSLRLPEDFDFTKLHTVRVENDGSAVRVYFDQMLKFNLPVQATVAGRIGYAAFHADPSYSYTAFSNDVGGSSDFEVYKPIPGTIDAIHYLKEAERGFKVNPAADAGEFRKTDGVSIGMAEDRSYFVKLEQEGDWLTYKVNVAEAGTYGLAMRLLTSEEAATVEVSSGNEKQTFKIAPDPDPDWKTVKLGAMKLPEGYHTLKIKLRKGQVTFSALDLYASAKAPKSGANLLEAVEAEDIYGAFEAIDGGFRGSGIADDRLFVGDEAWDDYEMSVQVGIPENPAGEAQVYVRTTNESYFEHQVQDSAMGYAISLTDGQLQLLKLNYGSIAVSSGRATMEPGQTYSLRVVLAGSRIQVYWDGADEPVIDYMDPDPYFHGRVGLRSIGSTFSFNQMQANAVKR</sequence>
<evidence type="ECO:0000259" key="6">
    <source>
        <dbReference type="Pfam" id="PF06439"/>
    </source>
</evidence>
<feature type="domain" description="3-keto-alpha-glucoside-1,2-lyase/3-keto-2-hydroxy-glucal hydratase" evidence="6">
    <location>
        <begin position="673"/>
        <end position="812"/>
    </location>
</feature>
<dbReference type="PROSITE" id="PS51257">
    <property type="entry name" value="PROKAR_LIPOPROTEIN"/>
    <property type="match status" value="1"/>
</dbReference>
<dbReference type="CDD" id="cd08991">
    <property type="entry name" value="GH43_HoAraf43-like"/>
    <property type="match status" value="1"/>
</dbReference>
<name>A0ABW3S737_9BACL</name>
<evidence type="ECO:0000256" key="3">
    <source>
        <dbReference type="ARBA" id="ARBA00023295"/>
    </source>
</evidence>
<dbReference type="PANTHER" id="PTHR42812">
    <property type="entry name" value="BETA-XYLOSIDASE"/>
    <property type="match status" value="1"/>
</dbReference>
<evidence type="ECO:0000313" key="8">
    <source>
        <dbReference type="Proteomes" id="UP001597211"/>
    </source>
</evidence>
<dbReference type="InterPro" id="IPR005084">
    <property type="entry name" value="CBM6"/>
</dbReference>
<dbReference type="Gene3D" id="2.60.120.260">
    <property type="entry name" value="Galactose-binding domain-like"/>
    <property type="match status" value="1"/>
</dbReference>
<dbReference type="Pfam" id="PF06439">
    <property type="entry name" value="3keto-disac_hyd"/>
    <property type="match status" value="1"/>
</dbReference>
<dbReference type="InterPro" id="IPR051795">
    <property type="entry name" value="Glycosyl_Hydrlase_43"/>
</dbReference>
<keyword evidence="3" id="KW-0326">Glycosidase</keyword>
<keyword evidence="8" id="KW-1185">Reference proteome</keyword>
<protein>
    <submittedName>
        <fullName evidence="7">Family 43 glycosylhydrolase</fullName>
    </submittedName>
</protein>
<dbReference type="PANTHER" id="PTHR42812:SF5">
    <property type="entry name" value="ENDO-ARABINASE"/>
    <property type="match status" value="1"/>
</dbReference>
<evidence type="ECO:0000256" key="2">
    <source>
        <dbReference type="ARBA" id="ARBA00022801"/>
    </source>
</evidence>
<proteinExistence type="inferred from homology"/>
<dbReference type="InterPro" id="IPR023296">
    <property type="entry name" value="Glyco_hydro_beta-prop_sf"/>
</dbReference>
<dbReference type="SUPFAM" id="SSF49785">
    <property type="entry name" value="Galactose-binding domain-like"/>
    <property type="match status" value="1"/>
</dbReference>
<evidence type="ECO:0000256" key="1">
    <source>
        <dbReference type="ARBA" id="ARBA00009865"/>
    </source>
</evidence>
<dbReference type="Pfam" id="PF03422">
    <property type="entry name" value="CBM_6"/>
    <property type="match status" value="1"/>
</dbReference>
<feature type="domain" description="CBM6" evidence="5">
    <location>
        <begin position="526"/>
        <end position="631"/>
    </location>
</feature>